<keyword evidence="2 8" id="KW-0808">Transferase</keyword>
<dbReference type="Gene3D" id="3.20.20.390">
    <property type="entry name" value="FMN-linked oxidoreductases"/>
    <property type="match status" value="1"/>
</dbReference>
<keyword evidence="4" id="KW-0460">Magnesium</keyword>
<evidence type="ECO:0000256" key="7">
    <source>
        <dbReference type="ARBA" id="ARBA00023264"/>
    </source>
</evidence>
<evidence type="ECO:0000256" key="4">
    <source>
        <dbReference type="ARBA" id="ARBA00022842"/>
    </source>
</evidence>
<reference evidence="8" key="2">
    <citation type="journal article" date="2014" name="ISME J.">
        <title>Microbial stratification in low pH oxic and suboxic macroscopic growths along an acid mine drainage.</title>
        <authorList>
            <person name="Mendez-Garcia C."/>
            <person name="Mesa V."/>
            <person name="Sprenger R.R."/>
            <person name="Richter M."/>
            <person name="Diez M.S."/>
            <person name="Solano J."/>
            <person name="Bargiela R."/>
            <person name="Golyshina O.V."/>
            <person name="Manteca A."/>
            <person name="Ramos J.L."/>
            <person name="Gallego J.R."/>
            <person name="Llorente I."/>
            <person name="Martins Dos Santos V.A."/>
            <person name="Jensen O.N."/>
            <person name="Pelaez A.I."/>
            <person name="Sanchez J."/>
            <person name="Ferrer M."/>
        </authorList>
    </citation>
    <scope>NUCLEOTIDE SEQUENCE</scope>
</reference>
<keyword evidence="7" id="KW-1208">Phospholipid metabolism</keyword>
<keyword evidence="3" id="KW-0479">Metal-binding</keyword>
<comment type="caution">
    <text evidence="8">The sequence shown here is derived from an EMBL/GenBank/DDBJ whole genome shotgun (WGS) entry which is preliminary data.</text>
</comment>
<gene>
    <name evidence="8" type="ORF">B1B_06882</name>
</gene>
<dbReference type="EC" id="2.5.1.-" evidence="8"/>
<dbReference type="GO" id="GO:0008654">
    <property type="term" value="P:phospholipid biosynthetic process"/>
    <property type="evidence" value="ECO:0007669"/>
    <property type="project" value="UniProtKB-KW"/>
</dbReference>
<evidence type="ECO:0000256" key="3">
    <source>
        <dbReference type="ARBA" id="ARBA00022723"/>
    </source>
</evidence>
<keyword evidence="1" id="KW-0444">Lipid biosynthesis</keyword>
<dbReference type="AlphaFoldDB" id="T1CB46"/>
<dbReference type="GO" id="GO:0046872">
    <property type="term" value="F:metal ion binding"/>
    <property type="evidence" value="ECO:0007669"/>
    <property type="project" value="UniProtKB-KW"/>
</dbReference>
<dbReference type="Pfam" id="PF01884">
    <property type="entry name" value="PcrB"/>
    <property type="match status" value="1"/>
</dbReference>
<evidence type="ECO:0000256" key="6">
    <source>
        <dbReference type="ARBA" id="ARBA00023209"/>
    </source>
</evidence>
<accession>T1CB46</accession>
<reference evidence="8" key="1">
    <citation type="submission" date="2013-08" db="EMBL/GenBank/DDBJ databases">
        <authorList>
            <person name="Mendez C."/>
            <person name="Richter M."/>
            <person name="Ferrer M."/>
            <person name="Sanchez J."/>
        </authorList>
    </citation>
    <scope>NUCLEOTIDE SEQUENCE</scope>
</reference>
<dbReference type="InterPro" id="IPR038597">
    <property type="entry name" value="GGGP/HepGP_synthase_sf"/>
</dbReference>
<keyword evidence="5" id="KW-0443">Lipid metabolism</keyword>
<dbReference type="EMBL" id="AUZY01004364">
    <property type="protein sequence ID" value="EQD63750.1"/>
    <property type="molecule type" value="Genomic_DNA"/>
</dbReference>
<evidence type="ECO:0000256" key="5">
    <source>
        <dbReference type="ARBA" id="ARBA00023098"/>
    </source>
</evidence>
<dbReference type="GO" id="GO:0016765">
    <property type="term" value="F:transferase activity, transferring alkyl or aryl (other than methyl) groups"/>
    <property type="evidence" value="ECO:0007669"/>
    <property type="project" value="InterPro"/>
</dbReference>
<proteinExistence type="predicted"/>
<organism evidence="8">
    <name type="scientific">mine drainage metagenome</name>
    <dbReference type="NCBI Taxonomy" id="410659"/>
    <lineage>
        <taxon>unclassified sequences</taxon>
        <taxon>metagenomes</taxon>
        <taxon>ecological metagenomes</taxon>
    </lineage>
</organism>
<evidence type="ECO:0000313" key="8">
    <source>
        <dbReference type="EMBL" id="EQD63750.1"/>
    </source>
</evidence>
<protein>
    <submittedName>
        <fullName evidence="8">PcrB-like protein</fullName>
        <ecNumber evidence="8">2.5.1.-</ecNumber>
    </submittedName>
</protein>
<dbReference type="InterPro" id="IPR008205">
    <property type="entry name" value="GGGP_HepGP_synthase"/>
</dbReference>
<feature type="non-terminal residue" evidence="8">
    <location>
        <position position="89"/>
    </location>
</feature>
<evidence type="ECO:0000256" key="2">
    <source>
        <dbReference type="ARBA" id="ARBA00022679"/>
    </source>
</evidence>
<sequence length="89" mass="9474">MHAIFFMSLLNSRNLDLVIRTHARTALSVQALGIEPIAMGYLVIAPGMRVGEVGEADVVAREDLAGAQGYALAAELSRDALDLPRGGLR</sequence>
<name>T1CB46_9ZZZZ</name>
<evidence type="ECO:0000256" key="1">
    <source>
        <dbReference type="ARBA" id="ARBA00022516"/>
    </source>
</evidence>
<keyword evidence="6" id="KW-0594">Phospholipid biosynthesis</keyword>